<keyword evidence="2" id="KW-1185">Reference proteome</keyword>
<reference evidence="1 2" key="1">
    <citation type="submission" date="2024-04" db="EMBL/GenBank/DDBJ databases">
        <authorList>
            <person name="Waldvogel A.-M."/>
            <person name="Schoenle A."/>
        </authorList>
    </citation>
    <scope>NUCLEOTIDE SEQUENCE [LARGE SCALE GENOMIC DNA]</scope>
</reference>
<accession>A0AAV2KE72</accession>
<dbReference type="Pfam" id="PF08641">
    <property type="entry name" value="Mis14"/>
    <property type="match status" value="1"/>
</dbReference>
<gene>
    <name evidence="1" type="ORF">KC01_LOCUS16329</name>
</gene>
<evidence type="ECO:0000313" key="2">
    <source>
        <dbReference type="Proteomes" id="UP001497482"/>
    </source>
</evidence>
<evidence type="ECO:0000313" key="1">
    <source>
        <dbReference type="EMBL" id="CAL1586215.1"/>
    </source>
</evidence>
<dbReference type="PANTHER" id="PTHR31749">
    <property type="entry name" value="KINETOCHORE-ASSOCIATED PROTEIN NSL1 HOMOLOG"/>
    <property type="match status" value="1"/>
</dbReference>
<dbReference type="Proteomes" id="UP001497482">
    <property type="component" value="Chromosome 17"/>
</dbReference>
<sequence>MEAADSEDQNSPVNANIEYRVRVVSKKQVQEQIDRYKELLKTVLDGQTQLAADTKKELLGELLANFEAAVQQNVLVNGQPWIDASEDEELDLQGQLDDVIVETSSKRRTYPRKIRHHVVHALKAERKLLGLYENTVQPHEVSKDPEQESIMSTLSAEAPRLAKRATQAIQSIQTLQKQAEGLCQILNSQPSAASLEIHREIIGDCGQSDAPRQPQPIRRLAEETSIANCYIQMGKPLQQMDMRKIQD</sequence>
<protein>
    <recommendedName>
        <fullName evidence="3">NSL1 component of MIS12 kinetochore complex</fullName>
    </recommendedName>
</protein>
<dbReference type="GO" id="GO:0000070">
    <property type="term" value="P:mitotic sister chromatid segregation"/>
    <property type="evidence" value="ECO:0007669"/>
    <property type="project" value="InterPro"/>
</dbReference>
<dbReference type="AlphaFoldDB" id="A0AAV2KE72"/>
<dbReference type="InterPro" id="IPR013950">
    <property type="entry name" value="Mis14/Nsl1"/>
</dbReference>
<dbReference type="PANTHER" id="PTHR31749:SF3">
    <property type="entry name" value="KINETOCHORE-ASSOCIATED PROTEIN NSL1 HOMOLOG"/>
    <property type="match status" value="1"/>
</dbReference>
<dbReference type="EMBL" id="OZ035839">
    <property type="protein sequence ID" value="CAL1586215.1"/>
    <property type="molecule type" value="Genomic_DNA"/>
</dbReference>
<name>A0AAV2KE72_KNICA</name>
<organism evidence="1 2">
    <name type="scientific">Knipowitschia caucasica</name>
    <name type="common">Caucasian dwarf goby</name>
    <name type="synonym">Pomatoschistus caucasicus</name>
    <dbReference type="NCBI Taxonomy" id="637954"/>
    <lineage>
        <taxon>Eukaryota</taxon>
        <taxon>Metazoa</taxon>
        <taxon>Chordata</taxon>
        <taxon>Craniata</taxon>
        <taxon>Vertebrata</taxon>
        <taxon>Euteleostomi</taxon>
        <taxon>Actinopterygii</taxon>
        <taxon>Neopterygii</taxon>
        <taxon>Teleostei</taxon>
        <taxon>Neoteleostei</taxon>
        <taxon>Acanthomorphata</taxon>
        <taxon>Gobiaria</taxon>
        <taxon>Gobiiformes</taxon>
        <taxon>Gobioidei</taxon>
        <taxon>Gobiidae</taxon>
        <taxon>Gobiinae</taxon>
        <taxon>Knipowitschia</taxon>
    </lineage>
</organism>
<proteinExistence type="predicted"/>
<evidence type="ECO:0008006" key="3">
    <source>
        <dbReference type="Google" id="ProtNLM"/>
    </source>
</evidence>
<dbReference type="GO" id="GO:0000444">
    <property type="term" value="C:MIS12/MIND type complex"/>
    <property type="evidence" value="ECO:0007669"/>
    <property type="project" value="TreeGrafter"/>
</dbReference>